<feature type="region of interest" description="Disordered" evidence="1">
    <location>
        <begin position="326"/>
        <end position="351"/>
    </location>
</feature>
<dbReference type="AlphaFoldDB" id="A0A8S4DQ59"/>
<dbReference type="InterPro" id="IPR003961">
    <property type="entry name" value="FN3_dom"/>
</dbReference>
<dbReference type="SMART" id="SM00408">
    <property type="entry name" value="IGc2"/>
    <property type="match status" value="1"/>
</dbReference>
<evidence type="ECO:0000256" key="1">
    <source>
        <dbReference type="SAM" id="MobiDB-lite"/>
    </source>
</evidence>
<dbReference type="InterPro" id="IPR003598">
    <property type="entry name" value="Ig_sub2"/>
</dbReference>
<proteinExistence type="predicted"/>
<feature type="transmembrane region" description="Helical" evidence="2">
    <location>
        <begin position="232"/>
        <end position="250"/>
    </location>
</feature>
<dbReference type="EMBL" id="CAJHNJ030000007">
    <property type="protein sequence ID" value="CAG9103214.1"/>
    <property type="molecule type" value="Genomic_DNA"/>
</dbReference>
<dbReference type="Gene3D" id="2.60.40.10">
    <property type="entry name" value="Immunoglobulins"/>
    <property type="match status" value="2"/>
</dbReference>
<evidence type="ECO:0000313" key="6">
    <source>
        <dbReference type="EMBL" id="CAG9103214.1"/>
    </source>
</evidence>
<keyword evidence="2" id="KW-1133">Transmembrane helix</keyword>
<feature type="domain" description="Ig-like" evidence="4">
    <location>
        <begin position="9"/>
        <end position="106"/>
    </location>
</feature>
<accession>A0A8S4DQ59</accession>
<keyword evidence="3" id="KW-0732">Signal</keyword>
<dbReference type="Proteomes" id="UP000653454">
    <property type="component" value="Unassembled WGS sequence"/>
</dbReference>
<reference evidence="6" key="1">
    <citation type="submission" date="2020-11" db="EMBL/GenBank/DDBJ databases">
        <authorList>
            <person name="Whiteford S."/>
        </authorList>
    </citation>
    <scope>NUCLEOTIDE SEQUENCE</scope>
</reference>
<dbReference type="SUPFAM" id="SSF49265">
    <property type="entry name" value="Fibronectin type III"/>
    <property type="match status" value="1"/>
</dbReference>
<evidence type="ECO:0000256" key="2">
    <source>
        <dbReference type="SAM" id="Phobius"/>
    </source>
</evidence>
<dbReference type="PROSITE" id="PS50835">
    <property type="entry name" value="IG_LIKE"/>
    <property type="match status" value="1"/>
</dbReference>
<dbReference type="InterPro" id="IPR013783">
    <property type="entry name" value="Ig-like_fold"/>
</dbReference>
<dbReference type="CDD" id="cd00063">
    <property type="entry name" value="FN3"/>
    <property type="match status" value="1"/>
</dbReference>
<feature type="transmembrane region" description="Helical" evidence="2">
    <location>
        <begin position="271"/>
        <end position="292"/>
    </location>
</feature>
<dbReference type="InterPro" id="IPR036116">
    <property type="entry name" value="FN3_sf"/>
</dbReference>
<feature type="signal peptide" evidence="3">
    <location>
        <begin position="1"/>
        <end position="22"/>
    </location>
</feature>
<comment type="caution">
    <text evidence="6">The sequence shown here is derived from an EMBL/GenBank/DDBJ whole genome shotgun (WGS) entry which is preliminary data.</text>
</comment>
<dbReference type="Pfam" id="PF13895">
    <property type="entry name" value="Ig_2"/>
    <property type="match status" value="1"/>
</dbReference>
<keyword evidence="2" id="KW-0812">Transmembrane</keyword>
<dbReference type="SMART" id="SM00409">
    <property type="entry name" value="IG"/>
    <property type="match status" value="1"/>
</dbReference>
<dbReference type="InterPro" id="IPR003599">
    <property type="entry name" value="Ig_sub"/>
</dbReference>
<sequence length="351" mass="37644">MFFKRIILPVFCLAFEAGVGVSGEEVEVRDISVDKGTNVTIPCSGLGVEPTLPAPSVQWVHRGNRTHHEVLVDGSLLLKQISADDAGVYECGVENETAFNDRINITVRTEPPPLANVTVHASTILALILWNVAGDGGHPIIDFTAQYRSAAPVNGTLEPWRPISPNHISPNSRQIDVYHLDTNASYWFRVWANNALGPGAPVEVLATTLYTDQDAELYKHFLEGAATFDPRAWLAAVCVVLGALAVLAAGTAAQLCRECRSDGACTFDPRAWLAAVCVVLGALAVLAAGTAAQLCRECRSDVDYSEDPDGMELVPNIILNPGFLDTEPKPQSAASIIRSAERAGPGKPRRV</sequence>
<evidence type="ECO:0000259" key="5">
    <source>
        <dbReference type="PROSITE" id="PS50853"/>
    </source>
</evidence>
<feature type="chain" id="PRO_5035927868" evidence="3">
    <location>
        <begin position="23"/>
        <end position="351"/>
    </location>
</feature>
<evidence type="ECO:0000313" key="7">
    <source>
        <dbReference type="Proteomes" id="UP000653454"/>
    </source>
</evidence>
<keyword evidence="2" id="KW-0472">Membrane</keyword>
<organism evidence="6 7">
    <name type="scientific">Plutella xylostella</name>
    <name type="common">Diamondback moth</name>
    <name type="synonym">Plutella maculipennis</name>
    <dbReference type="NCBI Taxonomy" id="51655"/>
    <lineage>
        <taxon>Eukaryota</taxon>
        <taxon>Metazoa</taxon>
        <taxon>Ecdysozoa</taxon>
        <taxon>Arthropoda</taxon>
        <taxon>Hexapoda</taxon>
        <taxon>Insecta</taxon>
        <taxon>Pterygota</taxon>
        <taxon>Neoptera</taxon>
        <taxon>Endopterygota</taxon>
        <taxon>Lepidoptera</taxon>
        <taxon>Glossata</taxon>
        <taxon>Ditrysia</taxon>
        <taxon>Yponomeutoidea</taxon>
        <taxon>Plutellidae</taxon>
        <taxon>Plutella</taxon>
    </lineage>
</organism>
<evidence type="ECO:0000256" key="3">
    <source>
        <dbReference type="SAM" id="SignalP"/>
    </source>
</evidence>
<dbReference type="InterPro" id="IPR036179">
    <property type="entry name" value="Ig-like_dom_sf"/>
</dbReference>
<keyword evidence="7" id="KW-1185">Reference proteome</keyword>
<evidence type="ECO:0000259" key="4">
    <source>
        <dbReference type="PROSITE" id="PS50835"/>
    </source>
</evidence>
<dbReference type="SUPFAM" id="SSF48726">
    <property type="entry name" value="Immunoglobulin"/>
    <property type="match status" value="1"/>
</dbReference>
<dbReference type="InterPro" id="IPR007110">
    <property type="entry name" value="Ig-like_dom"/>
</dbReference>
<name>A0A8S4DQ59_PLUXY</name>
<protein>
    <submittedName>
        <fullName evidence="6">(diamondback moth) hypothetical protein</fullName>
    </submittedName>
</protein>
<gene>
    <name evidence="6" type="ORF">PLXY2_LOCUS2884</name>
</gene>
<feature type="domain" description="Fibronectin type-III" evidence="5">
    <location>
        <begin position="113"/>
        <end position="214"/>
    </location>
</feature>
<dbReference type="PROSITE" id="PS50853">
    <property type="entry name" value="FN3"/>
    <property type="match status" value="1"/>
</dbReference>